<evidence type="ECO:0008006" key="4">
    <source>
        <dbReference type="Google" id="ProtNLM"/>
    </source>
</evidence>
<accession>A0ABQ9J7A1</accession>
<keyword evidence="3" id="KW-1185">Reference proteome</keyword>
<proteinExistence type="predicted"/>
<dbReference type="InterPro" id="IPR011010">
    <property type="entry name" value="DNA_brk_join_enz"/>
</dbReference>
<dbReference type="InterPro" id="IPR013762">
    <property type="entry name" value="Integrase-like_cat_sf"/>
</dbReference>
<comment type="caution">
    <text evidence="2">The sequence shown here is derived from an EMBL/GenBank/DDBJ whole genome shotgun (WGS) entry which is preliminary data.</text>
</comment>
<reference evidence="2" key="1">
    <citation type="journal article" date="2023" name="Insect Mol. Biol.">
        <title>Genome sequencing provides insights into the evolution of gene families encoding plant cell wall-degrading enzymes in longhorned beetles.</title>
        <authorList>
            <person name="Shin N.R."/>
            <person name="Okamura Y."/>
            <person name="Kirsch R."/>
            <person name="Pauchet Y."/>
        </authorList>
    </citation>
    <scope>NUCLEOTIDE SEQUENCE</scope>
    <source>
        <strain evidence="2">MMC_N1</strain>
    </source>
</reference>
<dbReference type="EMBL" id="JAPWTJ010001158">
    <property type="protein sequence ID" value="KAJ8973509.1"/>
    <property type="molecule type" value="Genomic_DNA"/>
</dbReference>
<dbReference type="Gene3D" id="1.10.443.10">
    <property type="entry name" value="Intergrase catalytic core"/>
    <property type="match status" value="1"/>
</dbReference>
<gene>
    <name evidence="2" type="ORF">NQ317_000437</name>
</gene>
<dbReference type="SUPFAM" id="SSF56349">
    <property type="entry name" value="DNA breaking-rejoining enzymes"/>
    <property type="match status" value="1"/>
</dbReference>
<sequence length="183" mass="20480">MKKVSRCVATFGIAGACRRDELQKISIEDIEEVGSILIVKVPRSKTDKEQSFIITNTRNYVPIIFRLNVFFINYRNEKCTVQAIGVNTFAKIPYAIAQFLHLENPELYTGLCFRRSSATLLADTGADILELKRQGGWKSSTVAEGYVEESLANKLNVAKQIFPPGENDNVQIPSASTFREVTN</sequence>
<name>A0ABQ9J7A1_9CUCU</name>
<dbReference type="Proteomes" id="UP001162164">
    <property type="component" value="Unassembled WGS sequence"/>
</dbReference>
<protein>
    <recommendedName>
        <fullName evidence="4">Tyr recombinase domain-containing protein</fullName>
    </recommendedName>
</protein>
<keyword evidence="1" id="KW-0233">DNA recombination</keyword>
<dbReference type="PROSITE" id="PS51257">
    <property type="entry name" value="PROKAR_LIPOPROTEIN"/>
    <property type="match status" value="1"/>
</dbReference>
<evidence type="ECO:0000313" key="3">
    <source>
        <dbReference type="Proteomes" id="UP001162164"/>
    </source>
</evidence>
<evidence type="ECO:0000256" key="1">
    <source>
        <dbReference type="ARBA" id="ARBA00023172"/>
    </source>
</evidence>
<organism evidence="2 3">
    <name type="scientific">Molorchus minor</name>
    <dbReference type="NCBI Taxonomy" id="1323400"/>
    <lineage>
        <taxon>Eukaryota</taxon>
        <taxon>Metazoa</taxon>
        <taxon>Ecdysozoa</taxon>
        <taxon>Arthropoda</taxon>
        <taxon>Hexapoda</taxon>
        <taxon>Insecta</taxon>
        <taxon>Pterygota</taxon>
        <taxon>Neoptera</taxon>
        <taxon>Endopterygota</taxon>
        <taxon>Coleoptera</taxon>
        <taxon>Polyphaga</taxon>
        <taxon>Cucujiformia</taxon>
        <taxon>Chrysomeloidea</taxon>
        <taxon>Cerambycidae</taxon>
        <taxon>Lamiinae</taxon>
        <taxon>Monochamini</taxon>
        <taxon>Molorchus</taxon>
    </lineage>
</organism>
<evidence type="ECO:0000313" key="2">
    <source>
        <dbReference type="EMBL" id="KAJ8973509.1"/>
    </source>
</evidence>